<sequence>MIKFRKRVLPFIGLALALMVPVASVPAAVAVESGASPYLVLPDSSRLPIGAVNADRVPDGIALYTGSNETDYTAPFGEGTTEFIVSEGIVLEINRAGAQGTYIPFNNYVISASGSAKAQLQALEVGDTVALENVAIDREPSRYAVIADERITITKTNAFRGEGDIVLYDSDFGPYTNTNEWGLELVIENGFITGIARFDTRTPNKSAIPEGGAVLSVQAGSPSFAGLNAKIGSGTIREGDAVRLVVRQETHLASKTGFDALDPKTKADNPGGWDEANGRPYDGFRGADQLIVYTSSYGQATTGTNPWGYEVVVDENNQIVAAGGNNTAIPENGYVLSGHGVKAEWLKSYAKFSATVMLDRIDKELIVALTPQSYLKRAEFRIDTVKRMLVESKASFLDVPYAEIERKISQAEGIRETIQALIEDRSYDEMASKTAELDTLIDEIGNLNLESRKVEHRAIWIRPLETSAAEVREHLTKIAEANLNQVYVETWWNGYTIYPSDNPLAPHNPIYKGFDVLGSYLDIAEELGLEVHAWVENAFLEGNKLEEKPEWSMIRRDGADYWQIDGHTFYWINPALPDVRQFITELYADMVSRYPVDGLHLDYIRYPDNYGTEIDYGYDEYTRTQFMHAYKTDIDPIGLYPGDELWPEWQQFRMNIITDFVSNLVPRMKAIRPELSVSAAVYSDFYKQPTYKLQEAGLWLQRGYLDNVFPMSYKLDAPAVVHDAEETLKLAGDKSFVTMGLGPQARVAKPVIVQQAALTQKLGTSGSAYFEFLSYFGDRYDEPLKQGLYRDKAIVPFSRPGLSVKTLLADLSRKIDAIYVPGGGMQDGSRYKKMLKPLINRLQENKTIDQRAAKLDRELAQIVEALDGDSSVEAQVKARMKTDLEYARQIIRIYNSKHGK</sequence>
<accession>A0ABY5SAM5</accession>
<organism evidence="4 5">
    <name type="scientific">Paenibacillus spongiae</name>
    <dbReference type="NCBI Taxonomy" id="2909671"/>
    <lineage>
        <taxon>Bacteria</taxon>
        <taxon>Bacillati</taxon>
        <taxon>Bacillota</taxon>
        <taxon>Bacilli</taxon>
        <taxon>Bacillales</taxon>
        <taxon>Paenibacillaceae</taxon>
        <taxon>Paenibacillus</taxon>
    </lineage>
</organism>
<dbReference type="RefSeq" id="WP_258385669.1">
    <property type="nucleotide sequence ID" value="NZ_CP091430.1"/>
</dbReference>
<protein>
    <submittedName>
        <fullName evidence="4">Family 10 glycosylhydrolase</fullName>
    </submittedName>
</protein>
<evidence type="ECO:0000256" key="1">
    <source>
        <dbReference type="ARBA" id="ARBA00022729"/>
    </source>
</evidence>
<proteinExistence type="predicted"/>
<evidence type="ECO:0000313" key="4">
    <source>
        <dbReference type="EMBL" id="UVI29580.1"/>
    </source>
</evidence>
<dbReference type="SUPFAM" id="SSF51445">
    <property type="entry name" value="(Trans)glycosidases"/>
    <property type="match status" value="1"/>
</dbReference>
<dbReference type="PANTHER" id="PTHR43405">
    <property type="entry name" value="GLYCOSYL HYDROLASE DIGH"/>
    <property type="match status" value="1"/>
</dbReference>
<dbReference type="Pfam" id="PF02638">
    <property type="entry name" value="GHL10"/>
    <property type="match status" value="1"/>
</dbReference>
<evidence type="ECO:0000313" key="5">
    <source>
        <dbReference type="Proteomes" id="UP001057877"/>
    </source>
</evidence>
<feature type="domain" description="Glycosyl hydrolase-like 10" evidence="3">
    <location>
        <begin position="457"/>
        <end position="719"/>
    </location>
</feature>
<dbReference type="PANTHER" id="PTHR43405:SF1">
    <property type="entry name" value="GLYCOSYL HYDROLASE DIGH"/>
    <property type="match status" value="1"/>
</dbReference>
<feature type="chain" id="PRO_5047154804" evidence="2">
    <location>
        <begin position="28"/>
        <end position="900"/>
    </location>
</feature>
<reference evidence="4" key="1">
    <citation type="submission" date="2022-01" db="EMBL/GenBank/DDBJ databases">
        <title>Paenibacillus spongiae sp. nov., isolated from marine sponge.</title>
        <authorList>
            <person name="Li Z."/>
            <person name="Zhang M."/>
        </authorList>
    </citation>
    <scope>NUCLEOTIDE SEQUENCE</scope>
    <source>
        <strain evidence="4">PHS-Z3</strain>
    </source>
</reference>
<dbReference type="InterPro" id="IPR017853">
    <property type="entry name" value="GH"/>
</dbReference>
<dbReference type="EMBL" id="CP091430">
    <property type="protein sequence ID" value="UVI29580.1"/>
    <property type="molecule type" value="Genomic_DNA"/>
</dbReference>
<keyword evidence="5" id="KW-1185">Reference proteome</keyword>
<feature type="signal peptide" evidence="2">
    <location>
        <begin position="1"/>
        <end position="27"/>
    </location>
</feature>
<dbReference type="Gene3D" id="3.20.20.80">
    <property type="entry name" value="Glycosidases"/>
    <property type="match status" value="1"/>
</dbReference>
<evidence type="ECO:0000259" key="3">
    <source>
        <dbReference type="Pfam" id="PF02638"/>
    </source>
</evidence>
<dbReference type="InterPro" id="IPR052177">
    <property type="entry name" value="Divisome_Glycosyl_Hydrolase"/>
</dbReference>
<gene>
    <name evidence="4" type="ORF">L1F29_29890</name>
</gene>
<name>A0ABY5SAM5_9BACL</name>
<keyword evidence="1 2" id="KW-0732">Signal</keyword>
<dbReference type="InterPro" id="IPR003790">
    <property type="entry name" value="GHL10"/>
</dbReference>
<dbReference type="Proteomes" id="UP001057877">
    <property type="component" value="Chromosome"/>
</dbReference>
<evidence type="ECO:0000256" key="2">
    <source>
        <dbReference type="SAM" id="SignalP"/>
    </source>
</evidence>